<evidence type="ECO:0000313" key="2">
    <source>
        <dbReference type="Proteomes" id="UP000518752"/>
    </source>
</evidence>
<sequence length="156" mass="18476">MVPADSIKDLYQSFPPYLTSAANYPDRLKELYYGFGLNLADCFAYFEDHQAKMRPVPPDLVGSSLVISIKMVVEDYLTEICEFGIRMEAVFNMEHDFVMRIYDSHRFQDYQLEGKDEEEVIELLKQAFPKFREQKSPRWFYPGNHVYPKSPRTQYF</sequence>
<accession>A0A8H5M0W7</accession>
<protein>
    <submittedName>
        <fullName evidence="1">Uncharacterized protein</fullName>
    </submittedName>
</protein>
<proteinExistence type="predicted"/>
<organism evidence="1 2">
    <name type="scientific">Collybiopsis confluens</name>
    <dbReference type="NCBI Taxonomy" id="2823264"/>
    <lineage>
        <taxon>Eukaryota</taxon>
        <taxon>Fungi</taxon>
        <taxon>Dikarya</taxon>
        <taxon>Basidiomycota</taxon>
        <taxon>Agaricomycotina</taxon>
        <taxon>Agaricomycetes</taxon>
        <taxon>Agaricomycetidae</taxon>
        <taxon>Agaricales</taxon>
        <taxon>Marasmiineae</taxon>
        <taxon>Omphalotaceae</taxon>
        <taxon>Collybiopsis</taxon>
    </lineage>
</organism>
<dbReference type="EMBL" id="JAACJN010000088">
    <property type="protein sequence ID" value="KAF5376762.1"/>
    <property type="molecule type" value="Genomic_DNA"/>
</dbReference>
<keyword evidence="2" id="KW-1185">Reference proteome</keyword>
<dbReference type="OrthoDB" id="2818451at2759"/>
<gene>
    <name evidence="1" type="ORF">D9757_009473</name>
</gene>
<dbReference type="Proteomes" id="UP000518752">
    <property type="component" value="Unassembled WGS sequence"/>
</dbReference>
<evidence type="ECO:0000313" key="1">
    <source>
        <dbReference type="EMBL" id="KAF5376762.1"/>
    </source>
</evidence>
<comment type="caution">
    <text evidence="1">The sequence shown here is derived from an EMBL/GenBank/DDBJ whole genome shotgun (WGS) entry which is preliminary data.</text>
</comment>
<dbReference type="AlphaFoldDB" id="A0A8H5M0W7"/>
<reference evidence="1 2" key="1">
    <citation type="journal article" date="2020" name="ISME J.">
        <title>Uncovering the hidden diversity of litter-decomposition mechanisms in mushroom-forming fungi.</title>
        <authorList>
            <person name="Floudas D."/>
            <person name="Bentzer J."/>
            <person name="Ahren D."/>
            <person name="Johansson T."/>
            <person name="Persson P."/>
            <person name="Tunlid A."/>
        </authorList>
    </citation>
    <scope>NUCLEOTIDE SEQUENCE [LARGE SCALE GENOMIC DNA]</scope>
    <source>
        <strain evidence="1 2">CBS 406.79</strain>
    </source>
</reference>
<name>A0A8H5M0W7_9AGAR</name>